<feature type="region of interest" description="Disordered" evidence="1">
    <location>
        <begin position="1"/>
        <end position="36"/>
    </location>
</feature>
<dbReference type="Proteomes" id="UP001190700">
    <property type="component" value="Unassembled WGS sequence"/>
</dbReference>
<dbReference type="SMART" id="SM00331">
    <property type="entry name" value="PP2C_SIG"/>
    <property type="match status" value="1"/>
</dbReference>
<gene>
    <name evidence="3" type="ORF">CYMTET_36940</name>
</gene>
<evidence type="ECO:0000313" key="3">
    <source>
        <dbReference type="EMBL" id="KAK3253824.1"/>
    </source>
</evidence>
<dbReference type="PROSITE" id="PS51746">
    <property type="entry name" value="PPM_2"/>
    <property type="match status" value="1"/>
</dbReference>
<feature type="domain" description="PPM-type phosphatase" evidence="2">
    <location>
        <begin position="56"/>
        <end position="322"/>
    </location>
</feature>
<dbReference type="InterPro" id="IPR001932">
    <property type="entry name" value="PPM-type_phosphatase-like_dom"/>
</dbReference>
<evidence type="ECO:0000256" key="1">
    <source>
        <dbReference type="SAM" id="MobiDB-lite"/>
    </source>
</evidence>
<dbReference type="SUPFAM" id="SSF81606">
    <property type="entry name" value="PP2C-like"/>
    <property type="match status" value="1"/>
</dbReference>
<comment type="caution">
    <text evidence="3">The sequence shown here is derived from an EMBL/GenBank/DDBJ whole genome shotgun (WGS) entry which is preliminary data.</text>
</comment>
<dbReference type="InterPro" id="IPR015655">
    <property type="entry name" value="PP2C"/>
</dbReference>
<dbReference type="EMBL" id="LGRX02024607">
    <property type="protein sequence ID" value="KAK3253824.1"/>
    <property type="molecule type" value="Genomic_DNA"/>
</dbReference>
<evidence type="ECO:0000313" key="4">
    <source>
        <dbReference type="Proteomes" id="UP001190700"/>
    </source>
</evidence>
<dbReference type="SMART" id="SM00332">
    <property type="entry name" value="PP2Cc"/>
    <property type="match status" value="1"/>
</dbReference>
<dbReference type="InterPro" id="IPR036457">
    <property type="entry name" value="PPM-type-like_dom_sf"/>
</dbReference>
<organism evidence="3 4">
    <name type="scientific">Cymbomonas tetramitiformis</name>
    <dbReference type="NCBI Taxonomy" id="36881"/>
    <lineage>
        <taxon>Eukaryota</taxon>
        <taxon>Viridiplantae</taxon>
        <taxon>Chlorophyta</taxon>
        <taxon>Pyramimonadophyceae</taxon>
        <taxon>Pyramimonadales</taxon>
        <taxon>Pyramimonadaceae</taxon>
        <taxon>Cymbomonas</taxon>
    </lineage>
</organism>
<dbReference type="GO" id="GO:0004722">
    <property type="term" value="F:protein serine/threonine phosphatase activity"/>
    <property type="evidence" value="ECO:0007669"/>
    <property type="project" value="InterPro"/>
</dbReference>
<dbReference type="CDD" id="cd00143">
    <property type="entry name" value="PP2Cc"/>
    <property type="match status" value="1"/>
</dbReference>
<dbReference type="Pfam" id="PF00481">
    <property type="entry name" value="PP2C"/>
    <property type="match status" value="1"/>
</dbReference>
<proteinExistence type="predicted"/>
<dbReference type="PANTHER" id="PTHR47992">
    <property type="entry name" value="PROTEIN PHOSPHATASE"/>
    <property type="match status" value="1"/>
</dbReference>
<dbReference type="Gene3D" id="3.60.40.10">
    <property type="entry name" value="PPM-type phosphatase domain"/>
    <property type="match status" value="1"/>
</dbReference>
<keyword evidence="4" id="KW-1185">Reference proteome</keyword>
<dbReference type="AlphaFoldDB" id="A0AAE0F6Y4"/>
<feature type="compositionally biased region" description="Basic and acidic residues" evidence="1">
    <location>
        <begin position="7"/>
        <end position="36"/>
    </location>
</feature>
<evidence type="ECO:0000259" key="2">
    <source>
        <dbReference type="PROSITE" id="PS51746"/>
    </source>
</evidence>
<name>A0AAE0F6Y4_9CHLO</name>
<accession>A0AAE0F6Y4</accession>
<sequence>MTSTKSSKKEEGLRKKAEAEARRQAEAAEVSRKQAEAEQVAAAALASAEPLAKQLGVGTSTLQGNRDYQEDRVVASKLEAGPCEGGRFVAVYDGHCGVGASEFAAQQLHVNIAAAGSDQDMDETIRHTFLNTNEAFLSEADDGSGTTAVVVIVVPDSSGPTIHVGHVGDSRAVLCVASGTPQILTADHKPENEAEAARIIAAGGTVSEYGRVVAPGVSDSMLACSRSLGDGKFKQGAFKEALVIAEPDVSSHRLEVSVGELDFVLLASDGVWDVFNEVEACNIVRTTLAATPDGPHIAASELCKKALEKGSDDNITAAVVCLSWVFPSC</sequence>
<protein>
    <recommendedName>
        <fullName evidence="2">PPM-type phosphatase domain-containing protein</fullName>
    </recommendedName>
</protein>
<reference evidence="3 4" key="1">
    <citation type="journal article" date="2015" name="Genome Biol. Evol.">
        <title>Comparative Genomics of a Bacterivorous Green Alga Reveals Evolutionary Causalities and Consequences of Phago-Mixotrophic Mode of Nutrition.</title>
        <authorList>
            <person name="Burns J.A."/>
            <person name="Paasch A."/>
            <person name="Narechania A."/>
            <person name="Kim E."/>
        </authorList>
    </citation>
    <scope>NUCLEOTIDE SEQUENCE [LARGE SCALE GENOMIC DNA]</scope>
    <source>
        <strain evidence="3 4">PLY_AMNH</strain>
    </source>
</reference>